<keyword evidence="1" id="KW-0472">Membrane</keyword>
<keyword evidence="1" id="KW-0812">Transmembrane</keyword>
<keyword evidence="3" id="KW-1185">Reference proteome</keyword>
<feature type="transmembrane region" description="Helical" evidence="1">
    <location>
        <begin position="7"/>
        <end position="24"/>
    </location>
</feature>
<keyword evidence="1" id="KW-1133">Transmembrane helix</keyword>
<name>A0A975LE05_9ACTN</name>
<dbReference type="KEGG" id="nec:KGD82_27585"/>
<feature type="transmembrane region" description="Helical" evidence="1">
    <location>
        <begin position="30"/>
        <end position="50"/>
    </location>
</feature>
<organism evidence="2 3">
    <name type="scientific">Nocardiopsis eucommiae</name>
    <dbReference type="NCBI Taxonomy" id="2831970"/>
    <lineage>
        <taxon>Bacteria</taxon>
        <taxon>Bacillati</taxon>
        <taxon>Actinomycetota</taxon>
        <taxon>Actinomycetes</taxon>
        <taxon>Streptosporangiales</taxon>
        <taxon>Nocardiopsidaceae</taxon>
        <taxon>Nocardiopsis</taxon>
    </lineage>
</organism>
<feature type="transmembrane region" description="Helical" evidence="1">
    <location>
        <begin position="62"/>
        <end position="79"/>
    </location>
</feature>
<protein>
    <submittedName>
        <fullName evidence="2">Uncharacterized protein</fullName>
    </submittedName>
</protein>
<feature type="transmembrane region" description="Helical" evidence="1">
    <location>
        <begin position="91"/>
        <end position="110"/>
    </location>
</feature>
<accession>A0A975LE05</accession>
<evidence type="ECO:0000256" key="1">
    <source>
        <dbReference type="SAM" id="Phobius"/>
    </source>
</evidence>
<gene>
    <name evidence="2" type="ORF">KGD82_27585</name>
</gene>
<reference evidence="2" key="1">
    <citation type="submission" date="2021-05" db="EMBL/GenBank/DDBJ databases">
        <authorList>
            <person name="Kaiqin L."/>
            <person name="Jian G."/>
        </authorList>
    </citation>
    <scope>NUCLEOTIDE SEQUENCE</scope>
    <source>
        <strain evidence="2">HDS5</strain>
        <plasmid evidence="2">unnamed2</plasmid>
    </source>
</reference>
<dbReference type="EMBL" id="CP074403">
    <property type="protein sequence ID" value="QVJ03452.1"/>
    <property type="molecule type" value="Genomic_DNA"/>
</dbReference>
<sequence length="128" mass="13413">MSTGLRWGAALLSVLGIILTTEIMRPALGLPGALALALVTAALPWWQWALATGRLPGTAQPWLCAVPLALVALAGWWGLAERAGTTLPGQAFGALICALVFLPSVMVMSYDRPDDTARSAIPEQDPHG</sequence>
<evidence type="ECO:0000313" key="2">
    <source>
        <dbReference type="EMBL" id="QVJ03452.1"/>
    </source>
</evidence>
<geneLocation type="plasmid" evidence="2 3">
    <name>unnamed2</name>
</geneLocation>
<keyword evidence="2" id="KW-0614">Plasmid</keyword>
<proteinExistence type="predicted"/>
<dbReference type="Proteomes" id="UP000682416">
    <property type="component" value="Plasmid unnamed2"/>
</dbReference>
<dbReference type="AlphaFoldDB" id="A0A975LE05"/>
<evidence type="ECO:0000313" key="3">
    <source>
        <dbReference type="Proteomes" id="UP000682416"/>
    </source>
</evidence>